<evidence type="ECO:0000256" key="1">
    <source>
        <dbReference type="SAM" id="MobiDB-lite"/>
    </source>
</evidence>
<evidence type="ECO:0000313" key="4">
    <source>
        <dbReference type="Proteomes" id="UP001589609"/>
    </source>
</evidence>
<dbReference type="InterPro" id="IPR036390">
    <property type="entry name" value="WH_DNA-bd_sf"/>
</dbReference>
<feature type="compositionally biased region" description="Basic and acidic residues" evidence="1">
    <location>
        <begin position="287"/>
        <end position="296"/>
    </location>
</feature>
<dbReference type="InterPro" id="IPR036388">
    <property type="entry name" value="WH-like_DNA-bd_sf"/>
</dbReference>
<dbReference type="EMBL" id="JBHMAF010000054">
    <property type="protein sequence ID" value="MFB9759054.1"/>
    <property type="molecule type" value="Genomic_DNA"/>
</dbReference>
<dbReference type="Pfam" id="PF21984">
    <property type="entry name" value="DnaD_N"/>
    <property type="match status" value="1"/>
</dbReference>
<organism evidence="3 4">
    <name type="scientific">Ectobacillus funiculus</name>
    <dbReference type="NCBI Taxonomy" id="137993"/>
    <lineage>
        <taxon>Bacteria</taxon>
        <taxon>Bacillati</taxon>
        <taxon>Bacillota</taxon>
        <taxon>Bacilli</taxon>
        <taxon>Bacillales</taxon>
        <taxon>Bacillaceae</taxon>
        <taxon>Ectobacillus</taxon>
    </lineage>
</organism>
<protein>
    <submittedName>
        <fullName evidence="3">Helix-turn-helix domain-containing protein</fullName>
    </submittedName>
</protein>
<reference evidence="3 4" key="1">
    <citation type="submission" date="2024-09" db="EMBL/GenBank/DDBJ databases">
        <authorList>
            <person name="Sun Q."/>
            <person name="Mori K."/>
        </authorList>
    </citation>
    <scope>NUCLEOTIDE SEQUENCE [LARGE SCALE GENOMIC DNA]</scope>
    <source>
        <strain evidence="3 4">JCM 11201</strain>
    </source>
</reference>
<feature type="domain" description="DnaD N-terminal" evidence="2">
    <location>
        <begin position="31"/>
        <end position="129"/>
    </location>
</feature>
<comment type="caution">
    <text evidence="3">The sequence shown here is derived from an EMBL/GenBank/DDBJ whole genome shotgun (WGS) entry which is preliminary data.</text>
</comment>
<evidence type="ECO:0000259" key="2">
    <source>
        <dbReference type="Pfam" id="PF21984"/>
    </source>
</evidence>
<feature type="compositionally biased region" description="Polar residues" evidence="1">
    <location>
        <begin position="270"/>
        <end position="280"/>
    </location>
</feature>
<sequence>MNQLQTMDEMKMQIVWGKYNVYFKEGFTPTPNYLAKKCKALNITNAEYRLLTIIFGYGGKDGNAFPSQETLAKDMEVSLRNVQKYLSSLFEKGYLDIINVTDKETGVQRPNHYDLTPLLVALEKLYTEEHGEQDVLKRKDIVATKRTRKSEKIDEKHDSNYPVTEGQGSKQYPVTERQGEGVSEYHPNRIGLKEPLKDFEEEEVLPTVITEADILSLVNAKIAEREITNQKTIKAILDVAANCKQIGGTDWEKAQNYVIRIVEDKMKSFGQKQRQKNQGGSHRKSTRKEDLSEDVKQQLAEQVGEKQQQDNTEDLLAIQRQLEEEMKMYQKETANA</sequence>
<dbReference type="InterPro" id="IPR053843">
    <property type="entry name" value="DnaD_N"/>
</dbReference>
<keyword evidence="4" id="KW-1185">Reference proteome</keyword>
<proteinExistence type="predicted"/>
<gene>
    <name evidence="3" type="ORF">ACFFMS_11365</name>
</gene>
<feature type="compositionally biased region" description="Basic and acidic residues" evidence="1">
    <location>
        <begin position="150"/>
        <end position="159"/>
    </location>
</feature>
<dbReference type="Proteomes" id="UP001589609">
    <property type="component" value="Unassembled WGS sequence"/>
</dbReference>
<accession>A0ABV5WEN9</accession>
<dbReference type="SUPFAM" id="SSF46785">
    <property type="entry name" value="Winged helix' DNA-binding domain"/>
    <property type="match status" value="1"/>
</dbReference>
<dbReference type="Gene3D" id="1.10.10.10">
    <property type="entry name" value="Winged helix-like DNA-binding domain superfamily/Winged helix DNA-binding domain"/>
    <property type="match status" value="1"/>
</dbReference>
<feature type="region of interest" description="Disordered" evidence="1">
    <location>
        <begin position="269"/>
        <end position="315"/>
    </location>
</feature>
<evidence type="ECO:0000313" key="3">
    <source>
        <dbReference type="EMBL" id="MFB9759054.1"/>
    </source>
</evidence>
<name>A0ABV5WEN9_9BACI</name>
<feature type="region of interest" description="Disordered" evidence="1">
    <location>
        <begin position="147"/>
        <end position="186"/>
    </location>
</feature>
<dbReference type="RefSeq" id="WP_379949342.1">
    <property type="nucleotide sequence ID" value="NZ_JBHMAF010000054.1"/>
</dbReference>